<keyword evidence="6 7" id="KW-0012">Acyltransferase</keyword>
<dbReference type="Pfam" id="PF01529">
    <property type="entry name" value="DHHC"/>
    <property type="match status" value="1"/>
</dbReference>
<feature type="transmembrane region" description="Helical" evidence="7">
    <location>
        <begin position="144"/>
        <end position="163"/>
    </location>
</feature>
<evidence type="ECO:0000256" key="4">
    <source>
        <dbReference type="ARBA" id="ARBA00022989"/>
    </source>
</evidence>
<dbReference type="GO" id="GO:0019706">
    <property type="term" value="F:protein-cysteine S-palmitoyltransferase activity"/>
    <property type="evidence" value="ECO:0007669"/>
    <property type="project" value="UniProtKB-EC"/>
</dbReference>
<comment type="domain">
    <text evidence="7">The DHHC domain is required for palmitoyltransferase activity.</text>
</comment>
<feature type="transmembrane region" description="Helical" evidence="7">
    <location>
        <begin position="205"/>
        <end position="225"/>
    </location>
</feature>
<feature type="transmembrane region" description="Helical" evidence="7">
    <location>
        <begin position="175"/>
        <end position="193"/>
    </location>
</feature>
<sequence length="291" mass="34153">MEVSERSKGVFPAKFINDYLWLIQYSAVGFYFLLTFGVLYSCIFVAYPQVFDTLEQKYANIIYLMYVLCNMMGNFFLGSITDSSFKTGYVLSDPPKTWMFCTKCNQHTPPRSHHCFICRACVLKQDHHCFFFTRCVGLRNQKYFIPYVLYVFLGSFHALRTILVYLNTTYVPLEWSFYCIFSYLFPGPIYNWYWDYGDVTFGKFVSISVLYGCFSTTSGCLFLFVGEMFLVARGQTPYEFGKGIRKYSQGVYNNYKQVFGKLFPLNFLFPLPNKTKEEKSPWGEPTFYRSI</sequence>
<evidence type="ECO:0000256" key="5">
    <source>
        <dbReference type="ARBA" id="ARBA00023136"/>
    </source>
</evidence>
<organism evidence="9">
    <name type="scientific">Phallusia mammillata</name>
    <dbReference type="NCBI Taxonomy" id="59560"/>
    <lineage>
        <taxon>Eukaryota</taxon>
        <taxon>Metazoa</taxon>
        <taxon>Chordata</taxon>
        <taxon>Tunicata</taxon>
        <taxon>Ascidiacea</taxon>
        <taxon>Phlebobranchia</taxon>
        <taxon>Ascidiidae</taxon>
        <taxon>Phallusia</taxon>
    </lineage>
</organism>
<dbReference type="InterPro" id="IPR039859">
    <property type="entry name" value="PFA4/ZDH16/20/ERF2-like"/>
</dbReference>
<dbReference type="PROSITE" id="PS50216">
    <property type="entry name" value="DHHC"/>
    <property type="match status" value="1"/>
</dbReference>
<comment type="subcellular location">
    <subcellularLocation>
        <location evidence="1">Membrane</location>
        <topology evidence="1">Multi-pass membrane protein</topology>
    </subcellularLocation>
</comment>
<dbReference type="EMBL" id="LR792039">
    <property type="protein sequence ID" value="CAB3267901.1"/>
    <property type="molecule type" value="mRNA"/>
</dbReference>
<gene>
    <name evidence="9" type="primary">Zdhhc22</name>
</gene>
<evidence type="ECO:0000256" key="7">
    <source>
        <dbReference type="RuleBase" id="RU079119"/>
    </source>
</evidence>
<keyword evidence="5 7" id="KW-0472">Membrane</keyword>
<evidence type="ECO:0000256" key="6">
    <source>
        <dbReference type="ARBA" id="ARBA00023315"/>
    </source>
</evidence>
<evidence type="ECO:0000256" key="2">
    <source>
        <dbReference type="ARBA" id="ARBA00022679"/>
    </source>
</evidence>
<protein>
    <recommendedName>
        <fullName evidence="7">Palmitoyltransferase</fullName>
        <ecNumber evidence="7">2.3.1.225</ecNumber>
    </recommendedName>
</protein>
<reference evidence="9" key="1">
    <citation type="submission" date="2020-04" db="EMBL/GenBank/DDBJ databases">
        <authorList>
            <person name="Neveu A P."/>
        </authorList>
    </citation>
    <scope>NUCLEOTIDE SEQUENCE</scope>
    <source>
        <tissue evidence="9">Whole embryo</tissue>
    </source>
</reference>
<feature type="transmembrane region" description="Helical" evidence="7">
    <location>
        <begin position="20"/>
        <end position="46"/>
    </location>
</feature>
<comment type="catalytic activity">
    <reaction evidence="7">
        <text>L-cysteinyl-[protein] + hexadecanoyl-CoA = S-hexadecanoyl-L-cysteinyl-[protein] + CoA</text>
        <dbReference type="Rhea" id="RHEA:36683"/>
        <dbReference type="Rhea" id="RHEA-COMP:10131"/>
        <dbReference type="Rhea" id="RHEA-COMP:11032"/>
        <dbReference type="ChEBI" id="CHEBI:29950"/>
        <dbReference type="ChEBI" id="CHEBI:57287"/>
        <dbReference type="ChEBI" id="CHEBI:57379"/>
        <dbReference type="ChEBI" id="CHEBI:74151"/>
        <dbReference type="EC" id="2.3.1.225"/>
    </reaction>
</comment>
<dbReference type="PANTHER" id="PTHR12246">
    <property type="entry name" value="PALMITOYLTRANSFERASE ZDHHC16"/>
    <property type="match status" value="1"/>
</dbReference>
<feature type="domain" description="Palmitoyltransferase DHHC" evidence="8">
    <location>
        <begin position="99"/>
        <end position="240"/>
    </location>
</feature>
<evidence type="ECO:0000259" key="8">
    <source>
        <dbReference type="Pfam" id="PF01529"/>
    </source>
</evidence>
<proteinExistence type="evidence at transcript level"/>
<dbReference type="InterPro" id="IPR001594">
    <property type="entry name" value="Palmitoyltrfase_DHHC"/>
</dbReference>
<dbReference type="GO" id="GO:0016020">
    <property type="term" value="C:membrane"/>
    <property type="evidence" value="ECO:0007669"/>
    <property type="project" value="UniProtKB-SubCell"/>
</dbReference>
<evidence type="ECO:0000256" key="3">
    <source>
        <dbReference type="ARBA" id="ARBA00022692"/>
    </source>
</evidence>
<keyword evidence="2 7" id="KW-0808">Transferase</keyword>
<evidence type="ECO:0000313" key="9">
    <source>
        <dbReference type="EMBL" id="CAB3267901.1"/>
    </source>
</evidence>
<dbReference type="EC" id="2.3.1.225" evidence="7"/>
<dbReference type="AlphaFoldDB" id="A0A6F9DXK7"/>
<accession>A0A6F9DXK7</accession>
<name>A0A6F9DXK7_9ASCI</name>
<comment type="similarity">
    <text evidence="7">Belongs to the DHHC palmitoyltransferase family.</text>
</comment>
<keyword evidence="4 7" id="KW-1133">Transmembrane helix</keyword>
<keyword evidence="3 7" id="KW-0812">Transmembrane</keyword>
<evidence type="ECO:0000256" key="1">
    <source>
        <dbReference type="ARBA" id="ARBA00004141"/>
    </source>
</evidence>
<feature type="transmembrane region" description="Helical" evidence="7">
    <location>
        <begin position="58"/>
        <end position="77"/>
    </location>
</feature>